<protein>
    <submittedName>
        <fullName evidence="2">Uncharacterized protein</fullName>
    </submittedName>
</protein>
<dbReference type="OrthoDB" id="5221304at2759"/>
<evidence type="ECO:0000313" key="2">
    <source>
        <dbReference type="EMBL" id="ORY64248.1"/>
    </source>
</evidence>
<comment type="caution">
    <text evidence="2">The sequence shown here is derived from an EMBL/GenBank/DDBJ whole genome shotgun (WGS) entry which is preliminary data.</text>
</comment>
<name>A0A1Y2DY69_9PEZI</name>
<keyword evidence="3" id="KW-1185">Reference proteome</keyword>
<evidence type="ECO:0000313" key="3">
    <source>
        <dbReference type="Proteomes" id="UP000193689"/>
    </source>
</evidence>
<reference evidence="2 3" key="1">
    <citation type="submission" date="2016-07" db="EMBL/GenBank/DDBJ databases">
        <title>Pervasive Adenine N6-methylation of Active Genes in Fungi.</title>
        <authorList>
            <consortium name="DOE Joint Genome Institute"/>
            <person name="Mondo S.J."/>
            <person name="Dannebaum R.O."/>
            <person name="Kuo R.C."/>
            <person name="Labutti K."/>
            <person name="Haridas S."/>
            <person name="Kuo A."/>
            <person name="Salamov A."/>
            <person name="Ahrendt S.R."/>
            <person name="Lipzen A."/>
            <person name="Sullivan W."/>
            <person name="Andreopoulos W.B."/>
            <person name="Clum A."/>
            <person name="Lindquist E."/>
            <person name="Daum C."/>
            <person name="Ramamoorthy G.K."/>
            <person name="Gryganskyi A."/>
            <person name="Culley D."/>
            <person name="Magnuson J.K."/>
            <person name="James T.Y."/>
            <person name="O'Malley M.A."/>
            <person name="Stajich J.E."/>
            <person name="Spatafora J.W."/>
            <person name="Visel A."/>
            <person name="Grigoriev I.V."/>
        </authorList>
    </citation>
    <scope>NUCLEOTIDE SEQUENCE [LARGE SCALE GENOMIC DNA]</scope>
    <source>
        <strain evidence="2 3">CBS 129021</strain>
    </source>
</reference>
<feature type="region of interest" description="Disordered" evidence="1">
    <location>
        <begin position="169"/>
        <end position="207"/>
    </location>
</feature>
<dbReference type="GeneID" id="63774602"/>
<dbReference type="RefSeq" id="XP_040715662.1">
    <property type="nucleotide sequence ID" value="XM_040858390.1"/>
</dbReference>
<feature type="region of interest" description="Disordered" evidence="1">
    <location>
        <begin position="86"/>
        <end position="112"/>
    </location>
</feature>
<organism evidence="2 3">
    <name type="scientific">Pseudomassariella vexata</name>
    <dbReference type="NCBI Taxonomy" id="1141098"/>
    <lineage>
        <taxon>Eukaryota</taxon>
        <taxon>Fungi</taxon>
        <taxon>Dikarya</taxon>
        <taxon>Ascomycota</taxon>
        <taxon>Pezizomycotina</taxon>
        <taxon>Sordariomycetes</taxon>
        <taxon>Xylariomycetidae</taxon>
        <taxon>Amphisphaeriales</taxon>
        <taxon>Pseudomassariaceae</taxon>
        <taxon>Pseudomassariella</taxon>
    </lineage>
</organism>
<dbReference type="Proteomes" id="UP000193689">
    <property type="component" value="Unassembled WGS sequence"/>
</dbReference>
<sequence length="207" mass="22971">MCTEVQTLHHECQHRQYQNTYHCHIARRCDEKDEMILIQPTLLPTPPSKIPPGLLSCKRRVATRPTQGLCLECKRKRLAGIPVSIASSSSASGNAEDKSSHKSAGSLSSMPSIPEEERAGIQLDQLNEVLILGIKGRQVPVAIADARDCSPSPDREAVKQVRNSLLRMSQLYETSPQGMEKIKKLKKESEEDEKGGGYIGQRDDQIE</sequence>
<accession>A0A1Y2DY69</accession>
<gene>
    <name evidence="2" type="ORF">BCR38DRAFT_409631</name>
</gene>
<dbReference type="AlphaFoldDB" id="A0A1Y2DY69"/>
<dbReference type="InParanoid" id="A0A1Y2DY69"/>
<evidence type="ECO:0000256" key="1">
    <source>
        <dbReference type="SAM" id="MobiDB-lite"/>
    </source>
</evidence>
<proteinExistence type="predicted"/>
<dbReference type="EMBL" id="MCFJ01000007">
    <property type="protein sequence ID" value="ORY64248.1"/>
    <property type="molecule type" value="Genomic_DNA"/>
</dbReference>